<sequence>MPSFFKKLIYGKKLSNPYVNPYHPGHTSIGSPNSSSTSPYPTYPQPPEDFSDHSMHPTSLTLSTRLQPRSAIPLGSRDYLGEARLLAGRDPVTGRPVPPQQFDSYAARSGQSISPTGHGNPQPPNAQLVGIPDGRQQPLQSYQAASGASFNPYPEAGDPTQWEPKSWHPGEVNGNPYVTGGDAAMGRPIPQTETGRVNHAGTFVKKAGRKTNLEGRVYATDKQRVGTRYDIVVREERRKKENEQAAAAAAARAASGYFAPHRTGCEGVHSGA</sequence>
<keyword evidence="2" id="KW-1185">Reference proteome</keyword>
<accession>A0ACB6SD50</accession>
<name>A0ACB6SD50_9PLEO</name>
<protein>
    <submittedName>
        <fullName evidence="1">Uncharacterized protein</fullName>
    </submittedName>
</protein>
<evidence type="ECO:0000313" key="2">
    <source>
        <dbReference type="Proteomes" id="UP000799754"/>
    </source>
</evidence>
<reference evidence="1" key="1">
    <citation type="journal article" date="2020" name="Stud. Mycol.">
        <title>101 Dothideomycetes genomes: a test case for predicting lifestyles and emergence of pathogens.</title>
        <authorList>
            <person name="Haridas S."/>
            <person name="Albert R."/>
            <person name="Binder M."/>
            <person name="Bloem J."/>
            <person name="Labutti K."/>
            <person name="Salamov A."/>
            <person name="Andreopoulos B."/>
            <person name="Baker S."/>
            <person name="Barry K."/>
            <person name="Bills G."/>
            <person name="Bluhm B."/>
            <person name="Cannon C."/>
            <person name="Castanera R."/>
            <person name="Culley D."/>
            <person name="Daum C."/>
            <person name="Ezra D."/>
            <person name="Gonzalez J."/>
            <person name="Henrissat B."/>
            <person name="Kuo A."/>
            <person name="Liang C."/>
            <person name="Lipzen A."/>
            <person name="Lutzoni F."/>
            <person name="Magnuson J."/>
            <person name="Mondo S."/>
            <person name="Nolan M."/>
            <person name="Ohm R."/>
            <person name="Pangilinan J."/>
            <person name="Park H.-J."/>
            <person name="Ramirez L."/>
            <person name="Alfaro M."/>
            <person name="Sun H."/>
            <person name="Tritt A."/>
            <person name="Yoshinaga Y."/>
            <person name="Zwiers L.-H."/>
            <person name="Turgeon B."/>
            <person name="Goodwin S."/>
            <person name="Spatafora J."/>
            <person name="Crous P."/>
            <person name="Grigoriev I."/>
        </authorList>
    </citation>
    <scope>NUCLEOTIDE SEQUENCE</scope>
    <source>
        <strain evidence="1">CBS 525.71</strain>
    </source>
</reference>
<proteinExistence type="predicted"/>
<dbReference type="EMBL" id="MU006705">
    <property type="protein sequence ID" value="KAF2631244.1"/>
    <property type="molecule type" value="Genomic_DNA"/>
</dbReference>
<organism evidence="1 2">
    <name type="scientific">Macroventuria anomochaeta</name>
    <dbReference type="NCBI Taxonomy" id="301207"/>
    <lineage>
        <taxon>Eukaryota</taxon>
        <taxon>Fungi</taxon>
        <taxon>Dikarya</taxon>
        <taxon>Ascomycota</taxon>
        <taxon>Pezizomycotina</taxon>
        <taxon>Dothideomycetes</taxon>
        <taxon>Pleosporomycetidae</taxon>
        <taxon>Pleosporales</taxon>
        <taxon>Pleosporineae</taxon>
        <taxon>Didymellaceae</taxon>
        <taxon>Macroventuria</taxon>
    </lineage>
</organism>
<comment type="caution">
    <text evidence="1">The sequence shown here is derived from an EMBL/GenBank/DDBJ whole genome shotgun (WGS) entry which is preliminary data.</text>
</comment>
<evidence type="ECO:0000313" key="1">
    <source>
        <dbReference type="EMBL" id="KAF2631244.1"/>
    </source>
</evidence>
<gene>
    <name evidence="1" type="ORF">BU25DRAFT_407767</name>
</gene>
<dbReference type="Proteomes" id="UP000799754">
    <property type="component" value="Unassembled WGS sequence"/>
</dbReference>